<evidence type="ECO:0000256" key="3">
    <source>
        <dbReference type="ARBA" id="ARBA00023242"/>
    </source>
</evidence>
<dbReference type="GO" id="GO:0003677">
    <property type="term" value="F:DNA binding"/>
    <property type="evidence" value="ECO:0007669"/>
    <property type="project" value="UniProtKB-UniRule"/>
</dbReference>
<evidence type="ECO:0000259" key="6">
    <source>
        <dbReference type="PROSITE" id="PS50071"/>
    </source>
</evidence>
<dbReference type="GeneID" id="68114863"/>
<dbReference type="SUPFAM" id="SSF46689">
    <property type="entry name" value="Homeodomain-like"/>
    <property type="match status" value="1"/>
</dbReference>
<feature type="region of interest" description="Disordered" evidence="5">
    <location>
        <begin position="156"/>
        <end position="267"/>
    </location>
</feature>
<dbReference type="EMBL" id="VFQX01000004">
    <property type="protein sequence ID" value="KAF0983730.1"/>
    <property type="molecule type" value="Genomic_DNA"/>
</dbReference>
<dbReference type="GO" id="GO:0005634">
    <property type="term" value="C:nucleus"/>
    <property type="evidence" value="ECO:0007669"/>
    <property type="project" value="UniProtKB-SubCell"/>
</dbReference>
<feature type="compositionally biased region" description="Low complexity" evidence="5">
    <location>
        <begin position="1"/>
        <end position="12"/>
    </location>
</feature>
<feature type="region of interest" description="Disordered" evidence="5">
    <location>
        <begin position="297"/>
        <end position="329"/>
    </location>
</feature>
<dbReference type="InterPro" id="IPR009057">
    <property type="entry name" value="Homeodomain-like_sf"/>
</dbReference>
<dbReference type="InterPro" id="IPR017970">
    <property type="entry name" value="Homeobox_CS"/>
</dbReference>
<keyword evidence="3 4" id="KW-0539">Nucleus</keyword>
<dbReference type="PANTHER" id="PTHR11850">
    <property type="entry name" value="HOMEOBOX PROTEIN TRANSCRIPTION FACTORS"/>
    <property type="match status" value="1"/>
</dbReference>
<reference evidence="7 8" key="1">
    <citation type="journal article" date="2019" name="Sci. Rep.">
        <title>Nanopore sequencing improves the draft genome of the human pathogenic amoeba Naegleria fowleri.</title>
        <authorList>
            <person name="Liechti N."/>
            <person name="Schurch N."/>
            <person name="Bruggmann R."/>
            <person name="Wittwer M."/>
        </authorList>
    </citation>
    <scope>NUCLEOTIDE SEQUENCE [LARGE SCALE GENOMIC DNA]</scope>
    <source>
        <strain evidence="7 8">ATCC 30894</strain>
    </source>
</reference>
<proteinExistence type="predicted"/>
<evidence type="ECO:0000256" key="5">
    <source>
        <dbReference type="SAM" id="MobiDB-lite"/>
    </source>
</evidence>
<dbReference type="PROSITE" id="PS50071">
    <property type="entry name" value="HOMEOBOX_2"/>
    <property type="match status" value="1"/>
</dbReference>
<dbReference type="InterPro" id="IPR008422">
    <property type="entry name" value="KN_HD"/>
</dbReference>
<comment type="subcellular location">
    <subcellularLocation>
        <location evidence="4">Nucleus</location>
    </subcellularLocation>
</comment>
<comment type="caution">
    <text evidence="7">The sequence shown here is derived from an EMBL/GenBank/DDBJ whole genome shotgun (WGS) entry which is preliminary data.</text>
</comment>
<dbReference type="Proteomes" id="UP000444721">
    <property type="component" value="Unassembled WGS sequence"/>
</dbReference>
<evidence type="ECO:0000256" key="1">
    <source>
        <dbReference type="ARBA" id="ARBA00023125"/>
    </source>
</evidence>
<dbReference type="Pfam" id="PF05920">
    <property type="entry name" value="Homeobox_KN"/>
    <property type="match status" value="1"/>
</dbReference>
<feature type="domain" description="Homeobox" evidence="6">
    <location>
        <begin position="67"/>
        <end position="130"/>
    </location>
</feature>
<dbReference type="VEuPathDB" id="AmoebaDB:NF0016110"/>
<dbReference type="CDD" id="cd00086">
    <property type="entry name" value="homeodomain"/>
    <property type="match status" value="1"/>
</dbReference>
<dbReference type="InterPro" id="IPR001356">
    <property type="entry name" value="HD"/>
</dbReference>
<feature type="compositionally biased region" description="Low complexity" evidence="5">
    <location>
        <begin position="223"/>
        <end position="266"/>
    </location>
</feature>
<sequence length="517" mass="56692">MLSTTTSSSSTTMEQTIFSEQDLCDEESIMMGDFEDHSPSFLSSSQQQQVSESDDSESDRLHDEKSSKNGKKRKGYSKEITKVLNDWFFANLQNPYPSEEEKKEMVNQTTLTLLQINNWFSNKRVRYKRKMQKEGQEVIDGGIVIDINQAFRSIKKQNKGEKNSSNAVSSIDSTSSSQSSAAPKRKRSSASKDASCSKKKRPTPLSVVNHVKTRNGTTSENDSTPTSAITTLTPPPSISTTTTTTLTTPSSSLVHNSSSPAVTSSSEPKNVLSSLLEAPSNKNLNGSSVVLLRSPILTNQSPGMSSPQSSCPQSSPKMTPDERSPCSTDEAVCSQQPKKIDFFQSLQQAGVIFPQTPAIIPVIPSYPPYAFVHHHAAAYYPVSEVVANSSPTSSPYQYSYPIYSTTAIPATFYATPHSSSTSTFMIPKEEEVDEIGLEQHDAASCFELEDNCLDDVAGMTSNNHHENYSCQDNTFNTTDLFESTATENENCLFLDSGRDVSSGSWMNSTEDCSLLYF</sequence>
<dbReference type="OrthoDB" id="10056939at2759"/>
<feature type="compositionally biased region" description="Basic and acidic residues" evidence="5">
    <location>
        <begin position="58"/>
        <end position="67"/>
    </location>
</feature>
<feature type="compositionally biased region" description="Low complexity" evidence="5">
    <location>
        <begin position="300"/>
        <end position="316"/>
    </location>
</feature>
<evidence type="ECO:0000256" key="4">
    <source>
        <dbReference type="PROSITE-ProRule" id="PRU00108"/>
    </source>
</evidence>
<feature type="DNA-binding region" description="Homeobox" evidence="4">
    <location>
        <begin position="69"/>
        <end position="131"/>
    </location>
</feature>
<feature type="compositionally biased region" description="Low complexity" evidence="5">
    <location>
        <begin position="163"/>
        <end position="182"/>
    </location>
</feature>
<keyword evidence="1 4" id="KW-0238">DNA-binding</keyword>
<dbReference type="AlphaFoldDB" id="A0A6A5CDS8"/>
<evidence type="ECO:0000313" key="7">
    <source>
        <dbReference type="EMBL" id="KAF0983730.1"/>
    </source>
</evidence>
<organism evidence="7 8">
    <name type="scientific">Naegleria fowleri</name>
    <name type="common">Brain eating amoeba</name>
    <dbReference type="NCBI Taxonomy" id="5763"/>
    <lineage>
        <taxon>Eukaryota</taxon>
        <taxon>Discoba</taxon>
        <taxon>Heterolobosea</taxon>
        <taxon>Tetramitia</taxon>
        <taxon>Eutetramitia</taxon>
        <taxon>Vahlkampfiidae</taxon>
        <taxon>Naegleria</taxon>
    </lineage>
</organism>
<evidence type="ECO:0000256" key="2">
    <source>
        <dbReference type="ARBA" id="ARBA00023155"/>
    </source>
</evidence>
<feature type="compositionally biased region" description="Low complexity" evidence="5">
    <location>
        <begin position="39"/>
        <end position="51"/>
    </location>
</feature>
<dbReference type="Gene3D" id="1.10.10.60">
    <property type="entry name" value="Homeodomain-like"/>
    <property type="match status" value="1"/>
</dbReference>
<protein>
    <recommendedName>
        <fullName evidence="6">Homeobox domain-containing protein</fullName>
    </recommendedName>
</protein>
<dbReference type="RefSeq" id="XP_044568443.1">
    <property type="nucleotide sequence ID" value="XM_044711412.1"/>
</dbReference>
<accession>A0A6A5CDS8</accession>
<dbReference type="SMART" id="SM00389">
    <property type="entry name" value="HOX"/>
    <property type="match status" value="1"/>
</dbReference>
<keyword evidence="2 4" id="KW-0371">Homeobox</keyword>
<feature type="region of interest" description="Disordered" evidence="5">
    <location>
        <begin position="1"/>
        <end position="75"/>
    </location>
</feature>
<keyword evidence="8" id="KW-1185">Reference proteome</keyword>
<dbReference type="GO" id="GO:0000981">
    <property type="term" value="F:DNA-binding transcription factor activity, RNA polymerase II-specific"/>
    <property type="evidence" value="ECO:0007669"/>
    <property type="project" value="InterPro"/>
</dbReference>
<dbReference type="PROSITE" id="PS00027">
    <property type="entry name" value="HOMEOBOX_1"/>
    <property type="match status" value="1"/>
</dbReference>
<dbReference type="VEuPathDB" id="AmoebaDB:FDP41_007645"/>
<dbReference type="OMA" id="LNDWFFA"/>
<gene>
    <name evidence="7" type="ORF">FDP41_007645</name>
</gene>
<name>A0A6A5CDS8_NAEFO</name>
<dbReference type="VEuPathDB" id="AmoebaDB:NfTy_006950"/>
<dbReference type="InterPro" id="IPR050224">
    <property type="entry name" value="TALE_homeobox"/>
</dbReference>
<evidence type="ECO:0000313" key="8">
    <source>
        <dbReference type="Proteomes" id="UP000444721"/>
    </source>
</evidence>